<protein>
    <recommendedName>
        <fullName evidence="2">Clp R domain-containing protein</fullName>
    </recommendedName>
</protein>
<name>A0AAD4SPN6_9MAGN</name>
<keyword evidence="4" id="KW-1185">Reference proteome</keyword>
<comment type="caution">
    <text evidence="3">The sequence shown here is derived from an EMBL/GenBank/DDBJ whole genome shotgun (WGS) entry which is preliminary data.</text>
</comment>
<dbReference type="Gene3D" id="1.10.1780.10">
    <property type="entry name" value="Clp, N-terminal domain"/>
    <property type="match status" value="1"/>
</dbReference>
<keyword evidence="1" id="KW-0677">Repeat</keyword>
<gene>
    <name evidence="3" type="ORF">MKW98_020539</name>
</gene>
<dbReference type="Proteomes" id="UP001202328">
    <property type="component" value="Unassembled WGS sequence"/>
</dbReference>
<reference evidence="3" key="1">
    <citation type="submission" date="2022-04" db="EMBL/GenBank/DDBJ databases">
        <title>A functionally conserved STORR gene fusion in Papaver species that diverged 16.8 million years ago.</title>
        <authorList>
            <person name="Catania T."/>
        </authorList>
    </citation>
    <scope>NUCLEOTIDE SEQUENCE</scope>
    <source>
        <strain evidence="3">S-188037</strain>
    </source>
</reference>
<accession>A0AAD4SPN6</accession>
<dbReference type="EMBL" id="JAJJMB010009213">
    <property type="protein sequence ID" value="KAI3914992.1"/>
    <property type="molecule type" value="Genomic_DNA"/>
</dbReference>
<evidence type="ECO:0000256" key="1">
    <source>
        <dbReference type="PROSITE-ProRule" id="PRU01251"/>
    </source>
</evidence>
<dbReference type="AlphaFoldDB" id="A0AAD4SPN6"/>
<dbReference type="InterPro" id="IPR036628">
    <property type="entry name" value="Clp_N_dom_sf"/>
</dbReference>
<evidence type="ECO:0000259" key="2">
    <source>
        <dbReference type="PROSITE" id="PS51903"/>
    </source>
</evidence>
<feature type="domain" description="Clp R" evidence="2">
    <location>
        <begin position="1"/>
        <end position="57"/>
    </location>
</feature>
<sequence>MVIRRAQTAQNAKGDTYLAVDSLILRLLEDSEIGDVLKETVVIVSQVKAEIEKSRGEKGDKKVESSGDTKVQALKTYGHDLVEEVGKLGPVIGCDEETQDHALLIAAQLSSRASSA</sequence>
<evidence type="ECO:0000313" key="4">
    <source>
        <dbReference type="Proteomes" id="UP001202328"/>
    </source>
</evidence>
<dbReference type="PROSITE" id="PS51903">
    <property type="entry name" value="CLP_R"/>
    <property type="match status" value="1"/>
</dbReference>
<evidence type="ECO:0000313" key="3">
    <source>
        <dbReference type="EMBL" id="KAI3914992.1"/>
    </source>
</evidence>
<proteinExistence type="predicted"/>
<dbReference type="InterPro" id="IPR004176">
    <property type="entry name" value="Clp_R_N"/>
</dbReference>
<organism evidence="3 4">
    <name type="scientific">Papaver atlanticum</name>
    <dbReference type="NCBI Taxonomy" id="357466"/>
    <lineage>
        <taxon>Eukaryota</taxon>
        <taxon>Viridiplantae</taxon>
        <taxon>Streptophyta</taxon>
        <taxon>Embryophyta</taxon>
        <taxon>Tracheophyta</taxon>
        <taxon>Spermatophyta</taxon>
        <taxon>Magnoliopsida</taxon>
        <taxon>Ranunculales</taxon>
        <taxon>Papaveraceae</taxon>
        <taxon>Papaveroideae</taxon>
        <taxon>Papaver</taxon>
    </lineage>
</organism>